<dbReference type="Proteomes" id="UP001215598">
    <property type="component" value="Unassembled WGS sequence"/>
</dbReference>
<evidence type="ECO:0000313" key="3">
    <source>
        <dbReference type="EMBL" id="KAJ7758609.1"/>
    </source>
</evidence>
<evidence type="ECO:0000256" key="1">
    <source>
        <dbReference type="SAM" id="MobiDB-lite"/>
    </source>
</evidence>
<name>A0AAD7N4X6_9AGAR</name>
<organism evidence="2 4">
    <name type="scientific">Mycena metata</name>
    <dbReference type="NCBI Taxonomy" id="1033252"/>
    <lineage>
        <taxon>Eukaryota</taxon>
        <taxon>Fungi</taxon>
        <taxon>Dikarya</taxon>
        <taxon>Basidiomycota</taxon>
        <taxon>Agaricomycotina</taxon>
        <taxon>Agaricomycetes</taxon>
        <taxon>Agaricomycetidae</taxon>
        <taxon>Agaricales</taxon>
        <taxon>Marasmiineae</taxon>
        <taxon>Mycenaceae</taxon>
        <taxon>Mycena</taxon>
    </lineage>
</organism>
<proteinExistence type="predicted"/>
<gene>
    <name evidence="3" type="ORF">B0H16DRAFT_1313801</name>
    <name evidence="2" type="ORF">B0H16DRAFT_1321414</name>
</gene>
<keyword evidence="4" id="KW-1185">Reference proteome</keyword>
<reference evidence="2" key="1">
    <citation type="submission" date="2023-03" db="EMBL/GenBank/DDBJ databases">
        <title>Massive genome expansion in bonnet fungi (Mycena s.s.) driven by repeated elements and novel gene families across ecological guilds.</title>
        <authorList>
            <consortium name="Lawrence Berkeley National Laboratory"/>
            <person name="Harder C.B."/>
            <person name="Miyauchi S."/>
            <person name="Viragh M."/>
            <person name="Kuo A."/>
            <person name="Thoen E."/>
            <person name="Andreopoulos B."/>
            <person name="Lu D."/>
            <person name="Skrede I."/>
            <person name="Drula E."/>
            <person name="Henrissat B."/>
            <person name="Morin E."/>
            <person name="Kohler A."/>
            <person name="Barry K."/>
            <person name="LaButti K."/>
            <person name="Morin E."/>
            <person name="Salamov A."/>
            <person name="Lipzen A."/>
            <person name="Mereny Z."/>
            <person name="Hegedus B."/>
            <person name="Baldrian P."/>
            <person name="Stursova M."/>
            <person name="Weitz H."/>
            <person name="Taylor A."/>
            <person name="Grigoriev I.V."/>
            <person name="Nagy L.G."/>
            <person name="Martin F."/>
            <person name="Kauserud H."/>
        </authorList>
    </citation>
    <scope>NUCLEOTIDE SEQUENCE</scope>
    <source>
        <strain evidence="2">CBHHK182m</strain>
    </source>
</reference>
<sequence>MRQVESTPEDDKLRAALANMRYAACTSEDLSFLRTRIAGLRPSDPRLDSHLFRNVAIITAWNSQKDVINRLGAKRFAEDTDQDLSVFYSIDRISSRSVDKSKWKRCEQSRCSRIGSKMRNKLWNAAPSSNSEHLPGKLLLCLGMPFLLRTNDATELCMTKGQESVVVGWDESIGPDGQRVLDTLFVHLENLPADRTVQIAGLPPNVVPLIRTTTHITVLMEDDTLLSVAREQVTGLLNFAITDYTAQGKSRPENPVDLTNCKDHKGYYVALSRATTAAGTIILQEFDESKVTCGATGYLRQELRELEVLDEITRLRYQGLLPREVTGVYRRQLLRAYARWTGSRPDPDHFHPAMRLRGEENTALADRSFDDYGEWAPSGTKSKKRDHEGIADNDGRPDRESRKRNKKTKHDVVGPHRFANSTQDTAEIPTGLVWDSINYSCGYDALFTILYNVWSQNPTRWTEHLRSTSRLMSHLSTQLAEVSREVLTFEDARDSMRSMLHTFNPNHFPYGTEGTSIDKIVCALFPTNRTHARGHRICNKCGYTEQEERHLFTQYLCAMPTVAQLAAHPEGVPISTWVQHHLGNASGRCPMCAINGVRSRLAMQYAISVLPSLVVVAVDHASLLYSRSLCFDVSGTMSILRLRGVIYGGGFHFTARYITDSGAVWFHDGMSTGRECILEGNLDNLSPAFLRNARGKPAINLVYAEAQ</sequence>
<evidence type="ECO:0000313" key="4">
    <source>
        <dbReference type="Proteomes" id="UP001215598"/>
    </source>
</evidence>
<evidence type="ECO:0000313" key="2">
    <source>
        <dbReference type="EMBL" id="KAJ7746062.1"/>
    </source>
</evidence>
<dbReference type="AlphaFoldDB" id="A0AAD7N4X6"/>
<feature type="compositionally biased region" description="Basic and acidic residues" evidence="1">
    <location>
        <begin position="385"/>
        <end position="401"/>
    </location>
</feature>
<feature type="region of interest" description="Disordered" evidence="1">
    <location>
        <begin position="375"/>
        <end position="416"/>
    </location>
</feature>
<dbReference type="EMBL" id="JARKIB010000081">
    <property type="protein sequence ID" value="KAJ7746062.1"/>
    <property type="molecule type" value="Genomic_DNA"/>
</dbReference>
<comment type="caution">
    <text evidence="2">The sequence shown here is derived from an EMBL/GenBank/DDBJ whole genome shotgun (WGS) entry which is preliminary data.</text>
</comment>
<protein>
    <submittedName>
        <fullName evidence="2">Uncharacterized protein</fullName>
    </submittedName>
</protein>
<accession>A0AAD7N4X6</accession>
<dbReference type="EMBL" id="JARKIB010000041">
    <property type="protein sequence ID" value="KAJ7758609.1"/>
    <property type="molecule type" value="Genomic_DNA"/>
</dbReference>